<gene>
    <name evidence="1" type="ORF">IV81_GL001210</name>
</gene>
<reference evidence="1 2" key="1">
    <citation type="journal article" date="2015" name="Genome Announc.">
        <title>Expanding the biotechnology potential of lactobacilli through comparative genomics of 213 strains and associated genera.</title>
        <authorList>
            <person name="Sun Z."/>
            <person name="Harris H.M."/>
            <person name="McCann A."/>
            <person name="Guo C."/>
            <person name="Argimon S."/>
            <person name="Zhang W."/>
            <person name="Yang X."/>
            <person name="Jeffery I.B."/>
            <person name="Cooney J.C."/>
            <person name="Kagawa T.F."/>
            <person name="Liu W."/>
            <person name="Song Y."/>
            <person name="Salvetti E."/>
            <person name="Wrobel A."/>
            <person name="Rasinkangas P."/>
            <person name="Parkhill J."/>
            <person name="Rea M.C."/>
            <person name="O'Sullivan O."/>
            <person name="Ritari J."/>
            <person name="Douillard F.P."/>
            <person name="Paul Ross R."/>
            <person name="Yang R."/>
            <person name="Briner A.E."/>
            <person name="Felis G.E."/>
            <person name="de Vos W.M."/>
            <person name="Barrangou R."/>
            <person name="Klaenhammer T.R."/>
            <person name="Caufield P.W."/>
            <person name="Cui Y."/>
            <person name="Zhang H."/>
            <person name="O'Toole P.W."/>
        </authorList>
    </citation>
    <scope>NUCLEOTIDE SEQUENCE [LARGE SCALE GENOMIC DNA]</scope>
    <source>
        <strain evidence="1 2">DSM 18001</strain>
    </source>
</reference>
<comment type="caution">
    <text evidence="1">The sequence shown here is derived from an EMBL/GenBank/DDBJ whole genome shotgun (WGS) entry which is preliminary data.</text>
</comment>
<protein>
    <submittedName>
        <fullName evidence="1">Uncharacterized protein</fullName>
    </submittedName>
</protein>
<evidence type="ECO:0000313" key="1">
    <source>
        <dbReference type="EMBL" id="KRN94573.1"/>
    </source>
</evidence>
<proteinExistence type="predicted"/>
<organism evidence="1 2">
    <name type="scientific">Pediococcus stilesii</name>
    <dbReference type="NCBI Taxonomy" id="331679"/>
    <lineage>
        <taxon>Bacteria</taxon>
        <taxon>Bacillati</taxon>
        <taxon>Bacillota</taxon>
        <taxon>Bacilli</taxon>
        <taxon>Lactobacillales</taxon>
        <taxon>Lactobacillaceae</taxon>
        <taxon>Pediococcus</taxon>
    </lineage>
</organism>
<sequence length="245" mass="28385">MLEEIMSNKDKHVFLIRFFEKQYVENFLDNGEIHFNPLQYFIDLENNQGDTIIGDALEGKVEGNISPESGWAFMFRIAGDKKPATVIPTTTASIHINIPDELKQTICISCFSWIDTDDIVEDEKTKSFKLTKSAIKRLRNFNTDKRIPIIIDPNILFKRLESENVGWKDVEYYDSNDIDDVMGLAEQENNIAKIIFRKRVKYSDQKEFRIVIKSQDTDSDNNIYIGNLRGVCNVVDNFDDLKIIK</sequence>
<evidence type="ECO:0000313" key="2">
    <source>
        <dbReference type="Proteomes" id="UP000051859"/>
    </source>
</evidence>
<dbReference type="Proteomes" id="UP000051859">
    <property type="component" value="Unassembled WGS sequence"/>
</dbReference>
<accession>A0A0R2L6P4</accession>
<name>A0A0R2L6P4_9LACO</name>
<keyword evidence="2" id="KW-1185">Reference proteome</keyword>
<dbReference type="AlphaFoldDB" id="A0A0R2L6P4"/>
<dbReference type="PATRIC" id="fig|331679.3.peg.1234"/>
<dbReference type="EMBL" id="JQBX01000004">
    <property type="protein sequence ID" value="KRN94573.1"/>
    <property type="molecule type" value="Genomic_DNA"/>
</dbReference>